<dbReference type="PROSITE" id="PS50405">
    <property type="entry name" value="GST_CTER"/>
    <property type="match status" value="1"/>
</dbReference>
<feature type="non-terminal residue" evidence="3">
    <location>
        <position position="1"/>
    </location>
</feature>
<dbReference type="InterPro" id="IPR036282">
    <property type="entry name" value="Glutathione-S-Trfase_C_sf"/>
</dbReference>
<dbReference type="PANTHER" id="PTHR43969">
    <property type="entry name" value="GLUTATHIONE S TRANSFERASE D10, ISOFORM A-RELATED"/>
    <property type="match status" value="1"/>
</dbReference>
<dbReference type="Pfam" id="PF00043">
    <property type="entry name" value="GST_C"/>
    <property type="match status" value="1"/>
</dbReference>
<dbReference type="PANTHER" id="PTHR43969:SF9">
    <property type="entry name" value="GLUTATHIONE S TRANSFERASE D10, ISOFORM A-RELATED"/>
    <property type="match status" value="1"/>
</dbReference>
<protein>
    <recommendedName>
        <fullName evidence="2">GST C-terminal domain-containing protein</fullName>
    </recommendedName>
</protein>
<name>A0ABN9SSF1_9DINO</name>
<sequence>ALGPALLIGIAALKIDPATLQLEQVNALILFIELTPGCLDPAATAIGDLLAPAPTLTASIERAHPALGGRPRLTSLFGQRVDTLERRMDDVDILEKELGLMRGGDPGPAPAGPAWNRPKGTTILRVVARGHVAKDQVRASPADLLDAATIKQGRVELIGDDLGKSFTLQFKGAREWATKQVALAQSALRRADGSWRSFSCAAPSGEVANLAVHEDKNQHGRTLEFELRKELRALTAATGKRFFADKQSGTLTHDWTPVVKIGVGPDGSVELLWPWGVMGGGAVIFVNELAGRVAPAVVSHGAPVPGRIQRLHLRLPWPALDDGGGQANGDQEPPRAPDAGDLPDAGEAPPTPAACAPPGSARNHEELIIWNVHNHGLSASLSKTVTTDIIADARWSRESPRTRACFVAGDFNWSDELPLLRGQVSGEAALPRERLSGAGRAGRRWRAMAVVYTELVVVGPTHWVARARAAALQEGGQSPRIQPRALIPRHYLEHHLYADLVDKYLGAAKVAKIIRNVEIRGVPDGAHAKAVVARTLARLLHGNDFEAVSRLCKLHPWISEYVRIGLAVSRATLVDPLRFAELHSRLQRDEAQRKGAALVAEEDQEASFRKVVAGIRAESQTIANPEGIRADLSDYCGCVFSAKAPPGPGARRYLDRVNGGALVGQVDPPARHDFTMYAYQRPCGFPMFDSFNLATAICAPKGIDEHDNGDLVSWAASGVRPLSPKRAGNEIICAVLHWKWQAVVKRIAPPRQRGFVNGRNFHQNVVGLDTCGRVAGLRPSAEHPPLMLFDFAAAFPSAGWALLFMCLGALQLPAGMVNAIEMLCHRAAAVSSHGHCIRFANWAIARSPADACTKAELYATRAVPTVSCVSHCYLYRGSYAPRRRRVREESGATASGKGPPWIDHLAEASCGFPNRPHFCSHSDALLREMAEPRESDGGEKEGLQTWLDRTLTRCFMPSTIAAKFRERILKWFPMAAGAANSHGWNAHQERLMTMWARDGALDTYLGGFVILFHELPLDVAAPSAHADGKDTRTVEYAEQGPILAVPRLVEDGFVLNESHAIMSYLGDKFEWKLYPAEAGINATLKIIERWLATSRWLCGDCPTIADLSCYCEIGPCQDKFIGLFTLNGINLDSYPHIVRWLEACEKLPGYDTSHEMLRKTSPKIRK</sequence>
<dbReference type="SUPFAM" id="SSF52833">
    <property type="entry name" value="Thioredoxin-like"/>
    <property type="match status" value="1"/>
</dbReference>
<dbReference type="InterPro" id="IPR010987">
    <property type="entry name" value="Glutathione-S-Trfase_C-like"/>
</dbReference>
<evidence type="ECO:0000256" key="1">
    <source>
        <dbReference type="SAM" id="MobiDB-lite"/>
    </source>
</evidence>
<accession>A0ABN9SSF1</accession>
<proteinExistence type="predicted"/>
<gene>
    <name evidence="3" type="ORF">PCOR1329_LOCUS32038</name>
</gene>
<dbReference type="Gene3D" id="1.20.1050.10">
    <property type="match status" value="1"/>
</dbReference>
<feature type="non-terminal residue" evidence="3">
    <location>
        <position position="1166"/>
    </location>
</feature>
<reference evidence="3" key="1">
    <citation type="submission" date="2023-10" db="EMBL/GenBank/DDBJ databases">
        <authorList>
            <person name="Chen Y."/>
            <person name="Shah S."/>
            <person name="Dougan E. K."/>
            <person name="Thang M."/>
            <person name="Chan C."/>
        </authorList>
    </citation>
    <scope>NUCLEOTIDE SEQUENCE [LARGE SCALE GENOMIC DNA]</scope>
</reference>
<keyword evidence="4" id="KW-1185">Reference proteome</keyword>
<dbReference type="Gene3D" id="3.40.30.10">
    <property type="entry name" value="Glutaredoxin"/>
    <property type="match status" value="1"/>
</dbReference>
<dbReference type="EMBL" id="CAUYUJ010012836">
    <property type="protein sequence ID" value="CAK0834674.1"/>
    <property type="molecule type" value="Genomic_DNA"/>
</dbReference>
<evidence type="ECO:0000313" key="4">
    <source>
        <dbReference type="Proteomes" id="UP001189429"/>
    </source>
</evidence>
<feature type="domain" description="GST C-terminal" evidence="2">
    <location>
        <begin position="1032"/>
        <end position="1166"/>
    </location>
</feature>
<dbReference type="Proteomes" id="UP001189429">
    <property type="component" value="Unassembled WGS sequence"/>
</dbReference>
<evidence type="ECO:0000313" key="3">
    <source>
        <dbReference type="EMBL" id="CAK0834674.1"/>
    </source>
</evidence>
<organism evidence="3 4">
    <name type="scientific">Prorocentrum cordatum</name>
    <dbReference type="NCBI Taxonomy" id="2364126"/>
    <lineage>
        <taxon>Eukaryota</taxon>
        <taxon>Sar</taxon>
        <taxon>Alveolata</taxon>
        <taxon>Dinophyceae</taxon>
        <taxon>Prorocentrales</taxon>
        <taxon>Prorocentraceae</taxon>
        <taxon>Prorocentrum</taxon>
    </lineage>
</organism>
<feature type="region of interest" description="Disordered" evidence="1">
    <location>
        <begin position="319"/>
        <end position="360"/>
    </location>
</feature>
<comment type="caution">
    <text evidence="3">The sequence shown here is derived from an EMBL/GenBank/DDBJ whole genome shotgun (WGS) entry which is preliminary data.</text>
</comment>
<feature type="compositionally biased region" description="Low complexity" evidence="1">
    <location>
        <begin position="345"/>
        <end position="358"/>
    </location>
</feature>
<dbReference type="InterPro" id="IPR004046">
    <property type="entry name" value="GST_C"/>
</dbReference>
<evidence type="ECO:0000259" key="2">
    <source>
        <dbReference type="PROSITE" id="PS50405"/>
    </source>
</evidence>
<dbReference type="InterPro" id="IPR036249">
    <property type="entry name" value="Thioredoxin-like_sf"/>
</dbReference>
<dbReference type="SUPFAM" id="SSF47616">
    <property type="entry name" value="GST C-terminal domain-like"/>
    <property type="match status" value="1"/>
</dbReference>